<organism evidence="2 4">
    <name type="scientific">Medicago truncatula</name>
    <name type="common">Barrel medic</name>
    <name type="synonym">Medicago tribuloides</name>
    <dbReference type="NCBI Taxonomy" id="3880"/>
    <lineage>
        <taxon>Eukaryota</taxon>
        <taxon>Viridiplantae</taxon>
        <taxon>Streptophyta</taxon>
        <taxon>Embryophyta</taxon>
        <taxon>Tracheophyta</taxon>
        <taxon>Spermatophyta</taxon>
        <taxon>Magnoliopsida</taxon>
        <taxon>eudicotyledons</taxon>
        <taxon>Gunneridae</taxon>
        <taxon>Pentapetalae</taxon>
        <taxon>rosids</taxon>
        <taxon>fabids</taxon>
        <taxon>Fabales</taxon>
        <taxon>Fabaceae</taxon>
        <taxon>Papilionoideae</taxon>
        <taxon>50 kb inversion clade</taxon>
        <taxon>NPAAA clade</taxon>
        <taxon>Hologalegina</taxon>
        <taxon>IRL clade</taxon>
        <taxon>Trifolieae</taxon>
        <taxon>Medicago</taxon>
    </lineage>
</organism>
<proteinExistence type="predicted"/>
<dbReference type="STRING" id="3880.A0A072TY31"/>
<evidence type="ECO:0000313" key="3">
    <source>
        <dbReference type="EnsemblPlants" id="KEH22379"/>
    </source>
</evidence>
<dbReference type="PROSITE" id="PS50181">
    <property type="entry name" value="FBOX"/>
    <property type="match status" value="1"/>
</dbReference>
<name>A0A072TY31_MEDTR</name>
<dbReference type="PANTHER" id="PTHR31672">
    <property type="entry name" value="BNACNNG10540D PROTEIN"/>
    <property type="match status" value="1"/>
</dbReference>
<sequence>MNIPSLHQLAVLPVILPDELIVEVLSFLEVKYLMRMKCVCRSWKTLFSDHVFHKMHLKKHSTRMTHLAIFTDKSEGSGDCRADGGGVVGSCNGLVCLQSCSFAAEYTDYSFCFWNPATRKKSETLVSLSYYHKDYNIGKFAFGYDNSTDTYKVVLLCWKRDGGDVITSVVRVFTLGDNVWRDIDCFPGVSLHHSLSFFAEDGVYLNNSTNWFARQRYYCHLKNLTIEQFVIISLDLGTETYRQSMLPRCCDEDLYSQISWQTLYLSVFMDCLCFSYDFKGTHFVMWQMREFGVEESWVQFHKISYSNLQMDYKLRGLESHFTPELIVCPLCVSENGDTVIFAINRRDQVIVYNWRYNRVKRIKSNKKIRWSNARGYVESLVSTS</sequence>
<dbReference type="Gene3D" id="1.20.1280.50">
    <property type="match status" value="1"/>
</dbReference>
<dbReference type="EnsemblPlants" id="KEH22379">
    <property type="protein sequence ID" value="KEH22379"/>
    <property type="gene ID" value="MTR_7g445890"/>
</dbReference>
<evidence type="ECO:0000259" key="1">
    <source>
        <dbReference type="PROSITE" id="PS50181"/>
    </source>
</evidence>
<gene>
    <name evidence="2" type="ordered locus">MTR_7g445890</name>
</gene>
<dbReference type="PANTHER" id="PTHR31672:SF13">
    <property type="entry name" value="F-BOX PROTEIN CPR30-LIKE"/>
    <property type="match status" value="1"/>
</dbReference>
<dbReference type="CDD" id="cd22157">
    <property type="entry name" value="F-box_AtFBW1-like"/>
    <property type="match status" value="1"/>
</dbReference>
<dbReference type="SMART" id="SM00256">
    <property type="entry name" value="FBOX"/>
    <property type="match status" value="1"/>
</dbReference>
<feature type="domain" description="F-box" evidence="1">
    <location>
        <begin position="10"/>
        <end position="55"/>
    </location>
</feature>
<evidence type="ECO:0000313" key="4">
    <source>
        <dbReference type="Proteomes" id="UP000002051"/>
    </source>
</evidence>
<dbReference type="InterPro" id="IPR001810">
    <property type="entry name" value="F-box_dom"/>
</dbReference>
<dbReference type="SUPFAM" id="SSF81383">
    <property type="entry name" value="F-box domain"/>
    <property type="match status" value="1"/>
</dbReference>
<evidence type="ECO:0000313" key="2">
    <source>
        <dbReference type="EMBL" id="KEH22379.1"/>
    </source>
</evidence>
<dbReference type="Pfam" id="PF00646">
    <property type="entry name" value="F-box"/>
    <property type="match status" value="1"/>
</dbReference>
<dbReference type="AlphaFoldDB" id="A0A072TY31"/>
<reference evidence="3" key="3">
    <citation type="submission" date="2015-04" db="UniProtKB">
        <authorList>
            <consortium name="EnsemblPlants"/>
        </authorList>
    </citation>
    <scope>IDENTIFICATION</scope>
    <source>
        <strain evidence="3">cv. Jemalong A17</strain>
    </source>
</reference>
<accession>A0A072TY31</accession>
<dbReference type="InterPro" id="IPR013187">
    <property type="entry name" value="F-box-assoc_dom_typ3"/>
</dbReference>
<dbReference type="Pfam" id="PF08268">
    <property type="entry name" value="FBA_3"/>
    <property type="match status" value="1"/>
</dbReference>
<dbReference type="EMBL" id="CM001223">
    <property type="protein sequence ID" value="KEH22379.1"/>
    <property type="molecule type" value="Genomic_DNA"/>
</dbReference>
<keyword evidence="4" id="KW-1185">Reference proteome</keyword>
<dbReference type="InterPro" id="IPR036047">
    <property type="entry name" value="F-box-like_dom_sf"/>
</dbReference>
<dbReference type="HOGENOM" id="CLU_027176_0_1_1"/>
<protein>
    <submittedName>
        <fullName evidence="2">F-box protein interaction domain protein</fullName>
    </submittedName>
</protein>
<dbReference type="InterPro" id="IPR017451">
    <property type="entry name" value="F-box-assoc_interact_dom"/>
</dbReference>
<dbReference type="Proteomes" id="UP000002051">
    <property type="component" value="Unassembled WGS sequence"/>
</dbReference>
<reference evidence="2 4" key="1">
    <citation type="journal article" date="2011" name="Nature">
        <title>The Medicago genome provides insight into the evolution of rhizobial symbioses.</title>
        <authorList>
            <person name="Young N.D."/>
            <person name="Debelle F."/>
            <person name="Oldroyd G.E."/>
            <person name="Geurts R."/>
            <person name="Cannon S.B."/>
            <person name="Udvardi M.K."/>
            <person name="Benedito V.A."/>
            <person name="Mayer K.F."/>
            <person name="Gouzy J."/>
            <person name="Schoof H."/>
            <person name="Van de Peer Y."/>
            <person name="Proost S."/>
            <person name="Cook D.R."/>
            <person name="Meyers B.C."/>
            <person name="Spannagl M."/>
            <person name="Cheung F."/>
            <person name="De Mita S."/>
            <person name="Krishnakumar V."/>
            <person name="Gundlach H."/>
            <person name="Zhou S."/>
            <person name="Mudge J."/>
            <person name="Bharti A.K."/>
            <person name="Murray J.D."/>
            <person name="Naoumkina M.A."/>
            <person name="Rosen B."/>
            <person name="Silverstein K.A."/>
            <person name="Tang H."/>
            <person name="Rombauts S."/>
            <person name="Zhao P.X."/>
            <person name="Zhou P."/>
            <person name="Barbe V."/>
            <person name="Bardou P."/>
            <person name="Bechner M."/>
            <person name="Bellec A."/>
            <person name="Berger A."/>
            <person name="Berges H."/>
            <person name="Bidwell S."/>
            <person name="Bisseling T."/>
            <person name="Choisne N."/>
            <person name="Couloux A."/>
            <person name="Denny R."/>
            <person name="Deshpande S."/>
            <person name="Dai X."/>
            <person name="Doyle J.J."/>
            <person name="Dudez A.M."/>
            <person name="Farmer A.D."/>
            <person name="Fouteau S."/>
            <person name="Franken C."/>
            <person name="Gibelin C."/>
            <person name="Gish J."/>
            <person name="Goldstein S."/>
            <person name="Gonzalez A.J."/>
            <person name="Green P.J."/>
            <person name="Hallab A."/>
            <person name="Hartog M."/>
            <person name="Hua A."/>
            <person name="Humphray S.J."/>
            <person name="Jeong D.H."/>
            <person name="Jing Y."/>
            <person name="Jocker A."/>
            <person name="Kenton S.M."/>
            <person name="Kim D.J."/>
            <person name="Klee K."/>
            <person name="Lai H."/>
            <person name="Lang C."/>
            <person name="Lin S."/>
            <person name="Macmil S.L."/>
            <person name="Magdelenat G."/>
            <person name="Matthews L."/>
            <person name="McCorrison J."/>
            <person name="Monaghan E.L."/>
            <person name="Mun J.H."/>
            <person name="Najar F.Z."/>
            <person name="Nicholson C."/>
            <person name="Noirot C."/>
            <person name="O'Bleness M."/>
            <person name="Paule C.R."/>
            <person name="Poulain J."/>
            <person name="Prion F."/>
            <person name="Qin B."/>
            <person name="Qu C."/>
            <person name="Retzel E.F."/>
            <person name="Riddle C."/>
            <person name="Sallet E."/>
            <person name="Samain S."/>
            <person name="Samson N."/>
            <person name="Sanders I."/>
            <person name="Saurat O."/>
            <person name="Scarpelli C."/>
            <person name="Schiex T."/>
            <person name="Segurens B."/>
            <person name="Severin A.J."/>
            <person name="Sherrier D.J."/>
            <person name="Shi R."/>
            <person name="Sims S."/>
            <person name="Singer S.R."/>
            <person name="Sinharoy S."/>
            <person name="Sterck L."/>
            <person name="Viollet A."/>
            <person name="Wang B.B."/>
            <person name="Wang K."/>
            <person name="Wang M."/>
            <person name="Wang X."/>
            <person name="Warfsmann J."/>
            <person name="Weissenbach J."/>
            <person name="White D.D."/>
            <person name="White J.D."/>
            <person name="Wiley G.B."/>
            <person name="Wincker P."/>
            <person name="Xing Y."/>
            <person name="Yang L."/>
            <person name="Yao Z."/>
            <person name="Ying F."/>
            <person name="Zhai J."/>
            <person name="Zhou L."/>
            <person name="Zuber A."/>
            <person name="Denarie J."/>
            <person name="Dixon R.A."/>
            <person name="May G.D."/>
            <person name="Schwartz D.C."/>
            <person name="Rogers J."/>
            <person name="Quetier F."/>
            <person name="Town C.D."/>
            <person name="Roe B.A."/>
        </authorList>
    </citation>
    <scope>NUCLEOTIDE SEQUENCE [LARGE SCALE GENOMIC DNA]</scope>
    <source>
        <strain evidence="2">A17</strain>
        <strain evidence="3 4">cv. Jemalong A17</strain>
    </source>
</reference>
<dbReference type="InterPro" id="IPR050796">
    <property type="entry name" value="SCF_F-box_component"/>
</dbReference>
<reference evidence="2 4" key="2">
    <citation type="journal article" date="2014" name="BMC Genomics">
        <title>An improved genome release (version Mt4.0) for the model legume Medicago truncatula.</title>
        <authorList>
            <person name="Tang H."/>
            <person name="Krishnakumar V."/>
            <person name="Bidwell S."/>
            <person name="Rosen B."/>
            <person name="Chan A."/>
            <person name="Zhou S."/>
            <person name="Gentzbittel L."/>
            <person name="Childs K.L."/>
            <person name="Yandell M."/>
            <person name="Gundlach H."/>
            <person name="Mayer K.F."/>
            <person name="Schwartz D.C."/>
            <person name="Town C.D."/>
        </authorList>
    </citation>
    <scope>GENOME REANNOTATION</scope>
    <source>
        <strain evidence="2">A17</strain>
        <strain evidence="3 4">cv. Jemalong A17</strain>
    </source>
</reference>
<dbReference type="NCBIfam" id="TIGR01640">
    <property type="entry name" value="F_box_assoc_1"/>
    <property type="match status" value="1"/>
</dbReference>